<dbReference type="Proteomes" id="UP000078113">
    <property type="component" value="Unassembled WGS sequence"/>
</dbReference>
<comment type="caution">
    <text evidence="2">The sequence shown here is derived from an EMBL/GenBank/DDBJ whole genome shotgun (WGS) entry which is preliminary data.</text>
</comment>
<name>A0A8X7N5F9_9BASI</name>
<keyword evidence="3" id="KW-1185">Reference proteome</keyword>
<feature type="chain" id="PRO_5036444768" evidence="1">
    <location>
        <begin position="23"/>
        <end position="311"/>
    </location>
</feature>
<gene>
    <name evidence="2" type="ORF">A4X09_0g4868</name>
</gene>
<reference evidence="2" key="2">
    <citation type="journal article" date="2019" name="IMA Fungus">
        <title>Genome sequencing and comparison of five Tilletia species to identify candidate genes for the detection of regulated species infecting wheat.</title>
        <authorList>
            <person name="Nguyen H.D.T."/>
            <person name="Sultana T."/>
            <person name="Kesanakurti P."/>
            <person name="Hambleton S."/>
        </authorList>
    </citation>
    <scope>NUCLEOTIDE SEQUENCE</scope>
    <source>
        <strain evidence="2">DAOMC 236422</strain>
    </source>
</reference>
<protein>
    <submittedName>
        <fullName evidence="2">Uncharacterized protein</fullName>
    </submittedName>
</protein>
<dbReference type="EMBL" id="LWDG02000225">
    <property type="protein sequence ID" value="KAE8267481.1"/>
    <property type="molecule type" value="Genomic_DNA"/>
</dbReference>
<sequence>MSWSMLCVYLLALLFSPSLLLAAPTTTSRSNFAHRHNTVHTRFPNSETASLNLTFFILPAPLALAEKVAGKNDYPLLPSFREHLPADVSATIGEGEHPLFVLSYYSTDVHYASVPFTLPELSSAQIFVGFVDCTGDGRTPCYREYAGYFDELIPALAGNVLAATRLYAGSFHPAHSPYGPLGSRSSGRYGLKVSDVVGGLLAGDDGRPFTSSFSFASSDGGLNGEVAQDLLDAPIVRSYDKLCLKSTFLFNETSTPIRNIVGDIDVRSPLLPAQVLTNGQLSVKDVLGVTAAVQRALTTQGTNCSTYANSS</sequence>
<feature type="signal peptide" evidence="1">
    <location>
        <begin position="1"/>
        <end position="22"/>
    </location>
</feature>
<accession>A0A8X7N5F9</accession>
<organism evidence="2 3">
    <name type="scientific">Tilletia walkeri</name>
    <dbReference type="NCBI Taxonomy" id="117179"/>
    <lineage>
        <taxon>Eukaryota</taxon>
        <taxon>Fungi</taxon>
        <taxon>Dikarya</taxon>
        <taxon>Basidiomycota</taxon>
        <taxon>Ustilaginomycotina</taxon>
        <taxon>Exobasidiomycetes</taxon>
        <taxon>Tilletiales</taxon>
        <taxon>Tilletiaceae</taxon>
        <taxon>Tilletia</taxon>
    </lineage>
</organism>
<evidence type="ECO:0000313" key="3">
    <source>
        <dbReference type="Proteomes" id="UP000078113"/>
    </source>
</evidence>
<reference evidence="2" key="1">
    <citation type="submission" date="2016-04" db="EMBL/GenBank/DDBJ databases">
        <authorList>
            <person name="Nguyen H.D."/>
            <person name="Samba Siva P."/>
            <person name="Cullis J."/>
            <person name="Levesque C.A."/>
            <person name="Hambleton S."/>
        </authorList>
    </citation>
    <scope>NUCLEOTIDE SEQUENCE</scope>
    <source>
        <strain evidence="2">DAOMC 236422</strain>
    </source>
</reference>
<keyword evidence="1" id="KW-0732">Signal</keyword>
<evidence type="ECO:0000256" key="1">
    <source>
        <dbReference type="SAM" id="SignalP"/>
    </source>
</evidence>
<evidence type="ECO:0000313" key="2">
    <source>
        <dbReference type="EMBL" id="KAE8267481.1"/>
    </source>
</evidence>
<dbReference type="AlphaFoldDB" id="A0A8X7N5F9"/>
<proteinExistence type="predicted"/>